<evidence type="ECO:0000256" key="1">
    <source>
        <dbReference type="SAM" id="MobiDB-lite"/>
    </source>
</evidence>
<dbReference type="GO" id="GO:0003677">
    <property type="term" value="F:DNA binding"/>
    <property type="evidence" value="ECO:0007669"/>
    <property type="project" value="InterPro"/>
</dbReference>
<organism evidence="2">
    <name type="scientific">Streptomyces sp. JL1001</name>
    <dbReference type="NCBI Taxonomy" id="3078227"/>
    <lineage>
        <taxon>Bacteria</taxon>
        <taxon>Bacillati</taxon>
        <taxon>Actinomycetota</taxon>
        <taxon>Actinomycetes</taxon>
        <taxon>Kitasatosporales</taxon>
        <taxon>Streptomycetaceae</taxon>
        <taxon>Streptomyces</taxon>
    </lineage>
</organism>
<dbReference type="GO" id="GO:0006310">
    <property type="term" value="P:DNA recombination"/>
    <property type="evidence" value="ECO:0007669"/>
    <property type="project" value="InterPro"/>
</dbReference>
<evidence type="ECO:0000313" key="2">
    <source>
        <dbReference type="EMBL" id="XCN13907.1"/>
    </source>
</evidence>
<dbReference type="InterPro" id="IPR018330">
    <property type="entry name" value="RecT_fam"/>
</dbReference>
<dbReference type="InterPro" id="IPR010183">
    <property type="entry name" value="Phage_lambda_Bet"/>
</dbReference>
<feature type="compositionally biased region" description="Basic and acidic residues" evidence="1">
    <location>
        <begin position="202"/>
        <end position="211"/>
    </location>
</feature>
<feature type="region of interest" description="Disordered" evidence="1">
    <location>
        <begin position="195"/>
        <end position="238"/>
    </location>
</feature>
<dbReference type="AlphaFoldDB" id="A0AAU8KBW6"/>
<dbReference type="NCBIfam" id="TIGR01913">
    <property type="entry name" value="bet_lambda"/>
    <property type="match status" value="1"/>
</dbReference>
<accession>A0AAU8KBW6</accession>
<name>A0AAU8KBW6_9ACTN</name>
<dbReference type="Pfam" id="PF03837">
    <property type="entry name" value="RecT"/>
    <property type="match status" value="1"/>
</dbReference>
<gene>
    <name evidence="2" type="primary">bet</name>
    <name evidence="2" type="ORF">R1Y80_09685</name>
</gene>
<dbReference type="EMBL" id="CP136798">
    <property type="protein sequence ID" value="XCN13907.1"/>
    <property type="molecule type" value="Genomic_DNA"/>
</dbReference>
<sequence length="382" mass="41427">MTDIAKAGGSLAIRPDQTGWTDEQAAVLRQTGIDNDVTNAELASFLHLCQRTQLDPFSRQIYLIGRWDNRQKRKVFTPQTGIDGYRVIAHRVIAETRHTFGYEDTLWCDSNGQWRDVWLSASAPAAAKVTVLRNGQRFSAVALYREYVQTDRNDNPTRMWANMGANQIAKCAEALALRKAFPHDLAGVYTAEEMAQADNPSADERHLRKVEPGQGDPWATTPEPQAPRAVNGRSQEAQDFATTAADAADKAALQKVYREAHAAGLLGETVKSPDRELLELGAFLIQRGNELAEPAGPAPHSVSDAVAAEGAMDSAANEGVVDAEVLSPEDDYADAVAQLRAAATEARLENFEEGTEQALGMPLADAPVEAIRALTAQIRPAA</sequence>
<reference evidence="2" key="1">
    <citation type="submission" date="2023-10" db="EMBL/GenBank/DDBJ databases">
        <title>Complete genome sequence of Streptomyces sp. JL1001.</title>
        <authorList>
            <person name="Jiang L."/>
        </authorList>
    </citation>
    <scope>NUCLEOTIDE SEQUENCE</scope>
    <source>
        <strain evidence="2">JL1001</strain>
    </source>
</reference>
<proteinExistence type="predicted"/>
<dbReference type="RefSeq" id="WP_354596811.1">
    <property type="nucleotide sequence ID" value="NZ_CP136798.1"/>
</dbReference>
<protein>
    <submittedName>
        <fullName evidence="2">Phage recombination protein Bet</fullName>
    </submittedName>
</protein>